<protein>
    <submittedName>
        <fullName evidence="1">Uncharacterized protein</fullName>
    </submittedName>
</protein>
<evidence type="ECO:0000313" key="1">
    <source>
        <dbReference type="EMBL" id="KAJ7037574.1"/>
    </source>
</evidence>
<reference evidence="1" key="1">
    <citation type="submission" date="2023-03" db="EMBL/GenBank/DDBJ databases">
        <title>Massive genome expansion in bonnet fungi (Mycena s.s.) driven by repeated elements and novel gene families across ecological guilds.</title>
        <authorList>
            <consortium name="Lawrence Berkeley National Laboratory"/>
            <person name="Harder C.B."/>
            <person name="Miyauchi S."/>
            <person name="Viragh M."/>
            <person name="Kuo A."/>
            <person name="Thoen E."/>
            <person name="Andreopoulos B."/>
            <person name="Lu D."/>
            <person name="Skrede I."/>
            <person name="Drula E."/>
            <person name="Henrissat B."/>
            <person name="Morin E."/>
            <person name="Kohler A."/>
            <person name="Barry K."/>
            <person name="LaButti K."/>
            <person name="Morin E."/>
            <person name="Salamov A."/>
            <person name="Lipzen A."/>
            <person name="Mereny Z."/>
            <person name="Hegedus B."/>
            <person name="Baldrian P."/>
            <person name="Stursova M."/>
            <person name="Weitz H."/>
            <person name="Taylor A."/>
            <person name="Grigoriev I.V."/>
            <person name="Nagy L.G."/>
            <person name="Martin F."/>
            <person name="Kauserud H."/>
        </authorList>
    </citation>
    <scope>NUCLEOTIDE SEQUENCE</scope>
    <source>
        <strain evidence="1">CBHHK200</strain>
    </source>
</reference>
<accession>A0AAD6T1D6</accession>
<comment type="caution">
    <text evidence="1">The sequence shown here is derived from an EMBL/GenBank/DDBJ whole genome shotgun (WGS) entry which is preliminary data.</text>
</comment>
<gene>
    <name evidence="1" type="ORF">C8F04DRAFT_1180315</name>
</gene>
<dbReference type="Proteomes" id="UP001218188">
    <property type="component" value="Unassembled WGS sequence"/>
</dbReference>
<proteinExistence type="predicted"/>
<evidence type="ECO:0000313" key="2">
    <source>
        <dbReference type="Proteomes" id="UP001218188"/>
    </source>
</evidence>
<name>A0AAD6T1D6_9AGAR</name>
<dbReference type="AlphaFoldDB" id="A0AAD6T1D6"/>
<organism evidence="1 2">
    <name type="scientific">Mycena alexandri</name>
    <dbReference type="NCBI Taxonomy" id="1745969"/>
    <lineage>
        <taxon>Eukaryota</taxon>
        <taxon>Fungi</taxon>
        <taxon>Dikarya</taxon>
        <taxon>Basidiomycota</taxon>
        <taxon>Agaricomycotina</taxon>
        <taxon>Agaricomycetes</taxon>
        <taxon>Agaricomycetidae</taxon>
        <taxon>Agaricales</taxon>
        <taxon>Marasmiineae</taxon>
        <taxon>Mycenaceae</taxon>
        <taxon>Mycena</taxon>
    </lineage>
</organism>
<keyword evidence="2" id="KW-1185">Reference proteome</keyword>
<dbReference type="EMBL" id="JARJCM010000036">
    <property type="protein sequence ID" value="KAJ7037574.1"/>
    <property type="molecule type" value="Genomic_DNA"/>
</dbReference>
<sequence>MDEFYDSAGAASTLEMEARERRKLAADNYSATFQHLADLNLEPSVVIEGGSHRKNWRLCVPCDADGVMDEVVFGIQGILTNVGLVPLAIGKLDHKRAVRLAQRIELSGLNTATFEEALNKLESANDKLTQHFSSQTVRKITSTNGRFGRPIASSNRIFTLRADSPTDQGTDFEPGLDPLGTLEKLTTREVFHGPDNVVKYYRRAKDPKDGSNVYDSGFPGSFKAGDIVEMQASVVTIKAANDTMKLTCRLHALTMLDDSFTKLRFAEFDLRQDAAAKRLASKRIPSAAATVRCRIGHYEEVLQHNKKARVEEEDSSMA</sequence>